<dbReference type="PANTHER" id="PTHR46890:SF48">
    <property type="entry name" value="RNA-DIRECTED DNA POLYMERASE"/>
    <property type="match status" value="1"/>
</dbReference>
<evidence type="ECO:0000313" key="2">
    <source>
        <dbReference type="EMBL" id="CAA7021009.1"/>
    </source>
</evidence>
<dbReference type="InterPro" id="IPR052343">
    <property type="entry name" value="Retrotransposon-Effector_Assoc"/>
</dbReference>
<feature type="domain" description="Reverse transcriptase" evidence="1">
    <location>
        <begin position="11"/>
        <end position="269"/>
    </location>
</feature>
<protein>
    <recommendedName>
        <fullName evidence="1">Reverse transcriptase domain-containing protein</fullName>
    </recommendedName>
</protein>
<sequence>MGPSIVAEVQEFFASSLMPSNLIDTHIRLIPKVTGPKKVADYRPIALCNVGYKIISKLLSRRLQPLLESLISENQSAFVPKRAISDNVLITHEVLHFLKTSKAKVSCSMAVKTDMGKAYDQLEWNFTRMVMERFEFHAIWIEGIMQCIFTVTYSNLFNGAPRGCIVPSRGIRQGDSLLPYIFILCSEVLSGLCRRAQRTGKLQGFRVANESPRINHLLFADDTMFFCKANVKCCKELNKILDNYAMVMGQMINFQKSSISFSNKTPQNT</sequence>
<dbReference type="CDD" id="cd01650">
    <property type="entry name" value="RT_nLTR_like"/>
    <property type="match status" value="1"/>
</dbReference>
<proteinExistence type="predicted"/>
<dbReference type="InterPro" id="IPR000477">
    <property type="entry name" value="RT_dom"/>
</dbReference>
<dbReference type="Proteomes" id="UP000467841">
    <property type="component" value="Unassembled WGS sequence"/>
</dbReference>
<reference evidence="2" key="1">
    <citation type="submission" date="2020-01" db="EMBL/GenBank/DDBJ databases">
        <authorList>
            <person name="Mishra B."/>
        </authorList>
    </citation>
    <scope>NUCLEOTIDE SEQUENCE [LARGE SCALE GENOMIC DNA]</scope>
</reference>
<accession>A0A6D2I6L5</accession>
<dbReference type="SUPFAM" id="SSF56672">
    <property type="entry name" value="DNA/RNA polymerases"/>
    <property type="match status" value="1"/>
</dbReference>
<dbReference type="AlphaFoldDB" id="A0A6D2I6L5"/>
<organism evidence="2 3">
    <name type="scientific">Microthlaspi erraticum</name>
    <dbReference type="NCBI Taxonomy" id="1685480"/>
    <lineage>
        <taxon>Eukaryota</taxon>
        <taxon>Viridiplantae</taxon>
        <taxon>Streptophyta</taxon>
        <taxon>Embryophyta</taxon>
        <taxon>Tracheophyta</taxon>
        <taxon>Spermatophyta</taxon>
        <taxon>Magnoliopsida</taxon>
        <taxon>eudicotyledons</taxon>
        <taxon>Gunneridae</taxon>
        <taxon>Pentapetalae</taxon>
        <taxon>rosids</taxon>
        <taxon>malvids</taxon>
        <taxon>Brassicales</taxon>
        <taxon>Brassicaceae</taxon>
        <taxon>Coluteocarpeae</taxon>
        <taxon>Microthlaspi</taxon>
    </lineage>
</organism>
<dbReference type="Pfam" id="PF00078">
    <property type="entry name" value="RVT_1"/>
    <property type="match status" value="1"/>
</dbReference>
<name>A0A6D2I6L5_9BRAS</name>
<gene>
    <name evidence="2" type="ORF">MERR_LOCUS8244</name>
</gene>
<keyword evidence="3" id="KW-1185">Reference proteome</keyword>
<dbReference type="PROSITE" id="PS50878">
    <property type="entry name" value="RT_POL"/>
    <property type="match status" value="1"/>
</dbReference>
<evidence type="ECO:0000259" key="1">
    <source>
        <dbReference type="PROSITE" id="PS50878"/>
    </source>
</evidence>
<evidence type="ECO:0000313" key="3">
    <source>
        <dbReference type="Proteomes" id="UP000467841"/>
    </source>
</evidence>
<dbReference type="OrthoDB" id="1932527at2759"/>
<dbReference type="EMBL" id="CACVBM020000577">
    <property type="protein sequence ID" value="CAA7021009.1"/>
    <property type="molecule type" value="Genomic_DNA"/>
</dbReference>
<dbReference type="PANTHER" id="PTHR46890">
    <property type="entry name" value="NON-LTR RETROLELEMENT REVERSE TRANSCRIPTASE-LIKE PROTEIN-RELATED"/>
    <property type="match status" value="1"/>
</dbReference>
<comment type="caution">
    <text evidence="2">The sequence shown here is derived from an EMBL/GenBank/DDBJ whole genome shotgun (WGS) entry which is preliminary data.</text>
</comment>
<dbReference type="InterPro" id="IPR043502">
    <property type="entry name" value="DNA/RNA_pol_sf"/>
</dbReference>